<keyword evidence="1" id="KW-0472">Membrane</keyword>
<accession>A0A2N9IXN5</accession>
<evidence type="ECO:0000256" key="1">
    <source>
        <dbReference type="SAM" id="Phobius"/>
    </source>
</evidence>
<proteinExistence type="predicted"/>
<keyword evidence="1" id="KW-1133">Transmembrane helix</keyword>
<reference evidence="2" key="1">
    <citation type="submission" date="2018-02" db="EMBL/GenBank/DDBJ databases">
        <authorList>
            <person name="Cohen D.B."/>
            <person name="Kent A.D."/>
        </authorList>
    </citation>
    <scope>NUCLEOTIDE SEQUENCE</scope>
</reference>
<organism evidence="2">
    <name type="scientific">Fagus sylvatica</name>
    <name type="common">Beechnut</name>
    <dbReference type="NCBI Taxonomy" id="28930"/>
    <lineage>
        <taxon>Eukaryota</taxon>
        <taxon>Viridiplantae</taxon>
        <taxon>Streptophyta</taxon>
        <taxon>Embryophyta</taxon>
        <taxon>Tracheophyta</taxon>
        <taxon>Spermatophyta</taxon>
        <taxon>Magnoliopsida</taxon>
        <taxon>eudicotyledons</taxon>
        <taxon>Gunneridae</taxon>
        <taxon>Pentapetalae</taxon>
        <taxon>rosids</taxon>
        <taxon>fabids</taxon>
        <taxon>Fagales</taxon>
        <taxon>Fagaceae</taxon>
        <taxon>Fagus</taxon>
    </lineage>
</organism>
<evidence type="ECO:0000313" key="2">
    <source>
        <dbReference type="EMBL" id="SPD29054.1"/>
    </source>
</evidence>
<keyword evidence="1" id="KW-0812">Transmembrane</keyword>
<sequence length="143" mass="16099">MVQLLLVSVRFHRASRACLPSSWIKPRSHLGHSNPIVPLSRSPKCIPCVLGGLHGAQTVLAALTAFLVLPTWVFIRSFKMPLKWRHEEEQPLVPHIPSFLNRLEPDLDFLPPARFPTAGFSTPVILFHHHVLHQTANFSHSSL</sequence>
<name>A0A2N9IXN5_FAGSY</name>
<dbReference type="AlphaFoldDB" id="A0A2N9IXN5"/>
<protein>
    <submittedName>
        <fullName evidence="2">Uncharacterized protein</fullName>
    </submittedName>
</protein>
<gene>
    <name evidence="2" type="ORF">FSB_LOCUS56936</name>
</gene>
<feature type="transmembrane region" description="Helical" evidence="1">
    <location>
        <begin position="56"/>
        <end position="75"/>
    </location>
</feature>
<dbReference type="EMBL" id="OIVN01006257">
    <property type="protein sequence ID" value="SPD29054.1"/>
    <property type="molecule type" value="Genomic_DNA"/>
</dbReference>